<reference evidence="6" key="2">
    <citation type="journal article" date="2015" name="Data Brief">
        <title>Shoot transcriptome of the giant reed, Arundo donax.</title>
        <authorList>
            <person name="Barrero R.A."/>
            <person name="Guerrero F.D."/>
            <person name="Moolhuijzen P."/>
            <person name="Goolsby J.A."/>
            <person name="Tidwell J."/>
            <person name="Bellgard S.E."/>
            <person name="Bellgard M.I."/>
        </authorList>
    </citation>
    <scope>NUCLEOTIDE SEQUENCE</scope>
    <source>
        <tissue evidence="6">Shoot tissue taken approximately 20 cm above the soil surface</tissue>
    </source>
</reference>
<dbReference type="AlphaFoldDB" id="A0A0A9HPJ3"/>
<protein>
    <submittedName>
        <fullName evidence="6">Aminophospholipid ATPase</fullName>
    </submittedName>
</protein>
<proteinExistence type="predicted"/>
<dbReference type="GO" id="GO:0045332">
    <property type="term" value="P:phospholipid translocation"/>
    <property type="evidence" value="ECO:0007669"/>
    <property type="project" value="TreeGrafter"/>
</dbReference>
<dbReference type="InterPro" id="IPR032630">
    <property type="entry name" value="P_typ_ATPase_c"/>
</dbReference>
<accession>A0A0A9HPJ3</accession>
<dbReference type="Pfam" id="PF16212">
    <property type="entry name" value="PhoLip_ATPase_C"/>
    <property type="match status" value="1"/>
</dbReference>
<evidence type="ECO:0000256" key="3">
    <source>
        <dbReference type="ARBA" id="ARBA00022842"/>
    </source>
</evidence>
<keyword evidence="4" id="KW-0472">Membrane</keyword>
<dbReference type="GO" id="GO:0005886">
    <property type="term" value="C:plasma membrane"/>
    <property type="evidence" value="ECO:0007669"/>
    <property type="project" value="TreeGrafter"/>
</dbReference>
<feature type="transmembrane region" description="Helical" evidence="4">
    <location>
        <begin position="80"/>
        <end position="104"/>
    </location>
</feature>
<dbReference type="GO" id="GO:0046872">
    <property type="term" value="F:metal ion binding"/>
    <property type="evidence" value="ECO:0007669"/>
    <property type="project" value="UniProtKB-KW"/>
</dbReference>
<evidence type="ECO:0000313" key="6">
    <source>
        <dbReference type="EMBL" id="JAE39050.1"/>
    </source>
</evidence>
<evidence type="ECO:0000256" key="1">
    <source>
        <dbReference type="ARBA" id="ARBA00004141"/>
    </source>
</evidence>
<name>A0A0A9HPJ3_ARUDO</name>
<dbReference type="PANTHER" id="PTHR24092:SF91">
    <property type="entry name" value="PHOSPHOLIPID-TRANSPORTING ATPASE 1"/>
    <property type="match status" value="1"/>
</dbReference>
<feature type="transmembrane region" description="Helical" evidence="4">
    <location>
        <begin position="39"/>
        <end position="59"/>
    </location>
</feature>
<evidence type="ECO:0000256" key="2">
    <source>
        <dbReference type="ARBA" id="ARBA00022723"/>
    </source>
</evidence>
<dbReference type="GO" id="GO:0140326">
    <property type="term" value="F:ATPase-coupled intramembrane lipid transporter activity"/>
    <property type="evidence" value="ECO:0007669"/>
    <property type="project" value="TreeGrafter"/>
</dbReference>
<keyword evidence="3" id="KW-0460">Magnesium</keyword>
<dbReference type="PANTHER" id="PTHR24092">
    <property type="entry name" value="PROBABLE PHOSPHOLIPID-TRANSPORTING ATPASE"/>
    <property type="match status" value="1"/>
</dbReference>
<organism evidence="6">
    <name type="scientific">Arundo donax</name>
    <name type="common">Giant reed</name>
    <name type="synonym">Donax arundinaceus</name>
    <dbReference type="NCBI Taxonomy" id="35708"/>
    <lineage>
        <taxon>Eukaryota</taxon>
        <taxon>Viridiplantae</taxon>
        <taxon>Streptophyta</taxon>
        <taxon>Embryophyta</taxon>
        <taxon>Tracheophyta</taxon>
        <taxon>Spermatophyta</taxon>
        <taxon>Magnoliopsida</taxon>
        <taxon>Liliopsida</taxon>
        <taxon>Poales</taxon>
        <taxon>Poaceae</taxon>
        <taxon>PACMAD clade</taxon>
        <taxon>Arundinoideae</taxon>
        <taxon>Arundineae</taxon>
        <taxon>Arundo</taxon>
    </lineage>
</organism>
<sequence length="105" mass="12211">MFFLPYISKEIPFSGANDVSVIQMAHVDIDISAQEGTPAVMALDFAMGQFRFLVPLLLVHDQWNYQRMGYMILYNFYKNAIFVFVLFWYVLYTGLTLTTVNAMIY</sequence>
<comment type="subcellular location">
    <subcellularLocation>
        <location evidence="1">Membrane</location>
        <topology evidence="1">Multi-pass membrane protein</topology>
    </subcellularLocation>
</comment>
<dbReference type="EMBL" id="GBRH01158846">
    <property type="protein sequence ID" value="JAE39050.1"/>
    <property type="molecule type" value="Transcribed_RNA"/>
</dbReference>
<evidence type="ECO:0000259" key="5">
    <source>
        <dbReference type="Pfam" id="PF16212"/>
    </source>
</evidence>
<evidence type="ECO:0000256" key="4">
    <source>
        <dbReference type="SAM" id="Phobius"/>
    </source>
</evidence>
<keyword evidence="4" id="KW-1133">Transmembrane helix</keyword>
<reference evidence="6" key="1">
    <citation type="submission" date="2014-09" db="EMBL/GenBank/DDBJ databases">
        <authorList>
            <person name="Magalhaes I.L.F."/>
            <person name="Oliveira U."/>
            <person name="Santos F.R."/>
            <person name="Vidigal T.H.D.A."/>
            <person name="Brescovit A.D."/>
            <person name="Santos A.J."/>
        </authorList>
    </citation>
    <scope>NUCLEOTIDE SEQUENCE</scope>
    <source>
        <tissue evidence="6">Shoot tissue taken approximately 20 cm above the soil surface</tissue>
    </source>
</reference>
<keyword evidence="2" id="KW-0479">Metal-binding</keyword>
<feature type="domain" description="P-type ATPase C-terminal" evidence="5">
    <location>
        <begin position="40"/>
        <end position="100"/>
    </location>
</feature>
<keyword evidence="4" id="KW-0812">Transmembrane</keyword>